<protein>
    <recommendedName>
        <fullName evidence="4 5">Kynureninase</fullName>
        <ecNumber evidence="4 5">3.7.1.3</ecNumber>
    </recommendedName>
    <alternativeName>
        <fullName evidence="4">Biosynthesis of nicotinic acid protein 5</fullName>
    </alternativeName>
    <alternativeName>
        <fullName evidence="4">L-kynurenine hydrolase</fullName>
    </alternativeName>
</protein>
<feature type="region of interest" description="Disordered" evidence="6">
    <location>
        <begin position="438"/>
        <end position="460"/>
    </location>
</feature>
<gene>
    <name evidence="4" type="primary">BNA5</name>
    <name evidence="7" type="ORF">B0A48_06724</name>
</gene>
<organism evidence="7 8">
    <name type="scientific">Cryoendolithus antarcticus</name>
    <dbReference type="NCBI Taxonomy" id="1507870"/>
    <lineage>
        <taxon>Eukaryota</taxon>
        <taxon>Fungi</taxon>
        <taxon>Dikarya</taxon>
        <taxon>Ascomycota</taxon>
        <taxon>Pezizomycotina</taxon>
        <taxon>Dothideomycetes</taxon>
        <taxon>Dothideomycetidae</taxon>
        <taxon>Cladosporiales</taxon>
        <taxon>Cladosporiaceae</taxon>
        <taxon>Cryoendolithus</taxon>
    </lineage>
</organism>
<dbReference type="UniPathway" id="UPA00334">
    <property type="reaction ID" value="UER00455"/>
</dbReference>
<dbReference type="EMBL" id="NAJO01000013">
    <property type="protein sequence ID" value="OQO07932.1"/>
    <property type="molecule type" value="Genomic_DNA"/>
</dbReference>
<dbReference type="PANTHER" id="PTHR14084:SF0">
    <property type="entry name" value="KYNURENINASE"/>
    <property type="match status" value="1"/>
</dbReference>
<dbReference type="STRING" id="1507870.A0A1V8T9R3"/>
<dbReference type="InterPro" id="IPR015422">
    <property type="entry name" value="PyrdxlP-dep_Trfase_small"/>
</dbReference>
<keyword evidence="1 4" id="KW-0662">Pyridine nucleotide biosynthesis</keyword>
<comment type="catalytic activity">
    <reaction evidence="4 5">
        <text>L-kynurenine + H2O = anthranilate + L-alanine + H(+)</text>
        <dbReference type="Rhea" id="RHEA:16813"/>
        <dbReference type="ChEBI" id="CHEBI:15377"/>
        <dbReference type="ChEBI" id="CHEBI:15378"/>
        <dbReference type="ChEBI" id="CHEBI:16567"/>
        <dbReference type="ChEBI" id="CHEBI:57959"/>
        <dbReference type="ChEBI" id="CHEBI:57972"/>
        <dbReference type="EC" id="3.7.1.3"/>
    </reaction>
</comment>
<comment type="pathway">
    <text evidence="4 5">Amino-acid degradation; L-kynurenine degradation; L-alanine and anthranilate from L-kynurenine: step 1/1.</text>
</comment>
<dbReference type="SUPFAM" id="SSF53383">
    <property type="entry name" value="PLP-dependent transferases"/>
    <property type="match status" value="1"/>
</dbReference>
<dbReference type="HAMAP" id="MF_01970">
    <property type="entry name" value="Kynureninase"/>
    <property type="match status" value="1"/>
</dbReference>
<evidence type="ECO:0000256" key="1">
    <source>
        <dbReference type="ARBA" id="ARBA00022642"/>
    </source>
</evidence>
<comment type="similarity">
    <text evidence="4 5">Belongs to the kynureninase family.</text>
</comment>
<evidence type="ECO:0000256" key="6">
    <source>
        <dbReference type="SAM" id="MobiDB-lite"/>
    </source>
</evidence>
<evidence type="ECO:0000256" key="2">
    <source>
        <dbReference type="ARBA" id="ARBA00022801"/>
    </source>
</evidence>
<dbReference type="InterPro" id="IPR010111">
    <property type="entry name" value="Kynureninase"/>
</dbReference>
<name>A0A1V8T9R3_9PEZI</name>
<accession>A0A1V8T9R3</accession>
<dbReference type="FunFam" id="3.40.640.10:FF:000031">
    <property type="entry name" value="Kynureninase"/>
    <property type="match status" value="1"/>
</dbReference>
<dbReference type="Gene3D" id="3.90.1150.10">
    <property type="entry name" value="Aspartate Aminotransferase, domain 1"/>
    <property type="match status" value="1"/>
</dbReference>
<dbReference type="GO" id="GO:0005737">
    <property type="term" value="C:cytoplasm"/>
    <property type="evidence" value="ECO:0007669"/>
    <property type="project" value="UniProtKB-SubCell"/>
</dbReference>
<dbReference type="GO" id="GO:0043420">
    <property type="term" value="P:anthranilate metabolic process"/>
    <property type="evidence" value="ECO:0007669"/>
    <property type="project" value="UniProtKB-UniRule"/>
</dbReference>
<keyword evidence="3 4" id="KW-0663">Pyridoxal phosphate</keyword>
<comment type="function">
    <text evidence="4 5">Catalyzes the cleavage of L-kynurenine (L-Kyn) and L-3-hydroxykynurenine (L-3OHKyn) into anthranilic acid (AA) and 3-hydroxyanthranilic acid (3-OHAA), respectively.</text>
</comment>
<keyword evidence="4 5" id="KW-0963">Cytoplasm</keyword>
<dbReference type="GO" id="GO:0097053">
    <property type="term" value="P:L-kynurenine catabolic process"/>
    <property type="evidence" value="ECO:0007669"/>
    <property type="project" value="UniProtKB-UniRule"/>
</dbReference>
<dbReference type="PANTHER" id="PTHR14084">
    <property type="entry name" value="KYNURENINASE"/>
    <property type="match status" value="1"/>
</dbReference>
<comment type="catalytic activity">
    <reaction evidence="5">
        <text>3-hydroxy-L-kynurenine + H2O = 3-hydroxyanthranilate + L-alanine + H(+)</text>
        <dbReference type="Rhea" id="RHEA:25143"/>
        <dbReference type="ChEBI" id="CHEBI:15377"/>
        <dbReference type="ChEBI" id="CHEBI:15378"/>
        <dbReference type="ChEBI" id="CHEBI:36559"/>
        <dbReference type="ChEBI" id="CHEBI:57972"/>
        <dbReference type="ChEBI" id="CHEBI:58125"/>
        <dbReference type="EC" id="3.7.1.3"/>
    </reaction>
</comment>
<dbReference type="PIRSF" id="PIRSF038800">
    <property type="entry name" value="KYNU"/>
    <property type="match status" value="1"/>
</dbReference>
<dbReference type="NCBIfam" id="TIGR01814">
    <property type="entry name" value="kynureninase"/>
    <property type="match status" value="1"/>
</dbReference>
<dbReference type="InParanoid" id="A0A1V8T9R3"/>
<evidence type="ECO:0000256" key="3">
    <source>
        <dbReference type="ARBA" id="ARBA00022898"/>
    </source>
</evidence>
<evidence type="ECO:0000313" key="8">
    <source>
        <dbReference type="Proteomes" id="UP000192596"/>
    </source>
</evidence>
<dbReference type="AlphaFoldDB" id="A0A1V8T9R3"/>
<comment type="pathway">
    <text evidence="4 5">Cofactor biosynthesis; NAD(+) biosynthesis; quinolinate from L-kynurenine: step 2/3.</text>
</comment>
<comment type="subcellular location">
    <subcellularLocation>
        <location evidence="4 5">Cytoplasm</location>
    </subcellularLocation>
</comment>
<dbReference type="UniPathway" id="UPA00253">
    <property type="reaction ID" value="UER00329"/>
</dbReference>
<feature type="binding site" evidence="4">
    <location>
        <position position="313"/>
    </location>
    <ligand>
        <name>pyridoxal 5'-phosphate</name>
        <dbReference type="ChEBI" id="CHEBI:597326"/>
    </ligand>
</feature>
<dbReference type="OrthoDB" id="5978656at2759"/>
<feature type="binding site" evidence="4">
    <location>
        <position position="235"/>
    </location>
    <ligand>
        <name>pyridoxal 5'-phosphate</name>
        <dbReference type="ChEBI" id="CHEBI:597326"/>
    </ligand>
</feature>
<dbReference type="Pfam" id="PF22580">
    <property type="entry name" value="KYNU_C"/>
    <property type="match status" value="1"/>
</dbReference>
<evidence type="ECO:0000313" key="7">
    <source>
        <dbReference type="EMBL" id="OQO07932.1"/>
    </source>
</evidence>
<feature type="binding site" evidence="4">
    <location>
        <position position="232"/>
    </location>
    <ligand>
        <name>pyridoxal 5'-phosphate</name>
        <dbReference type="ChEBI" id="CHEBI:597326"/>
    </ligand>
</feature>
<keyword evidence="8" id="KW-1185">Reference proteome</keyword>
<dbReference type="GO" id="GO:0030429">
    <property type="term" value="F:kynureninase activity"/>
    <property type="evidence" value="ECO:0007669"/>
    <property type="project" value="UniProtKB-UniRule"/>
</dbReference>
<proteinExistence type="inferred from homology"/>
<dbReference type="FunCoup" id="A0A1V8T9R3">
    <property type="interactions" value="385"/>
</dbReference>
<dbReference type="EC" id="3.7.1.3" evidence="4 5"/>
<sequence length="460" mass="50764">MAPNGDHPPTDFRHVFKIPTKGDLRRKTLQKSADLHSRPDDDETCVYLCGNSLGLQPTLTRQYLDQYLDTWATKGVFGHFTHINDSSLAPWMHVDDDLVEDMATIVGAKPSEVAVMQTLTVNLHLLMASFYKPTKERYKVILEGKAFPSDHYMVESQIQHHGLDPALSMILIEPPTDSGVLPTDHILSVIDRHADTTAVLLLPGVQFYTGQFLDMPRITTYAQDQGILVGWDLAHAVGNVPLQLSDWNVDFAAWCTYKYLNAGPGSIGGLYVNEKHFHRPRLAGWWGSSKSSRFDMTNRFEPIPSAAGFQLSNPSVADSTALRASLDIFKQTSMKALRAKSLELTGRLEVLLKQSEAKHLFSIITPGSKAERGAQLSIRLQPGLLDSVLVRLEEEGVVIDERKPDVIRVAPAPLYNNVEDVKAFVHVFGAACLEAAKTGKPDGKSAASIDGNAKGWSEIK</sequence>
<evidence type="ECO:0000256" key="5">
    <source>
        <dbReference type="PIRNR" id="PIRNR038800"/>
    </source>
</evidence>
<feature type="binding site" evidence="4">
    <location>
        <position position="120"/>
    </location>
    <ligand>
        <name>pyridoxal 5'-phosphate</name>
        <dbReference type="ChEBI" id="CHEBI:597326"/>
    </ligand>
</feature>
<comment type="caution">
    <text evidence="7">The sequence shown here is derived from an EMBL/GenBank/DDBJ whole genome shotgun (WGS) entry which is preliminary data.</text>
</comment>
<feature type="modified residue" description="N6-(pyridoxal phosphate)lysine" evidence="4">
    <location>
        <position position="258"/>
    </location>
</feature>
<feature type="binding site" evidence="4">
    <location>
        <position position="119"/>
    </location>
    <ligand>
        <name>pyridoxal 5'-phosphate</name>
        <dbReference type="ChEBI" id="CHEBI:597326"/>
    </ligand>
</feature>
<dbReference type="Proteomes" id="UP000192596">
    <property type="component" value="Unassembled WGS sequence"/>
</dbReference>
<keyword evidence="2 4" id="KW-0378">Hydrolase</keyword>
<feature type="binding site" evidence="4">
    <location>
        <position position="257"/>
    </location>
    <ligand>
        <name>pyridoxal 5'-phosphate</name>
        <dbReference type="ChEBI" id="CHEBI:597326"/>
    </ligand>
</feature>
<feature type="binding site" evidence="4">
    <location>
        <position position="285"/>
    </location>
    <ligand>
        <name>pyridoxal 5'-phosphate</name>
        <dbReference type="ChEBI" id="CHEBI:597326"/>
    </ligand>
</feature>
<comment type="caution">
    <text evidence="4">Lacks conserved residue(s) required for the propagation of feature annotation.</text>
</comment>
<dbReference type="Gene3D" id="3.40.640.10">
    <property type="entry name" value="Type I PLP-dependent aspartate aminotransferase-like (Major domain)"/>
    <property type="match status" value="1"/>
</dbReference>
<comment type="subunit">
    <text evidence="4 5">Homodimer.</text>
</comment>
<reference evidence="8" key="1">
    <citation type="submission" date="2017-03" db="EMBL/GenBank/DDBJ databases">
        <title>Genomes of endolithic fungi from Antarctica.</title>
        <authorList>
            <person name="Coleine C."/>
            <person name="Masonjones S."/>
            <person name="Stajich J.E."/>
        </authorList>
    </citation>
    <scope>NUCLEOTIDE SEQUENCE [LARGE SCALE GENOMIC DNA]</scope>
    <source>
        <strain evidence="8">CCFEE 5527</strain>
    </source>
</reference>
<dbReference type="InterPro" id="IPR015421">
    <property type="entry name" value="PyrdxlP-dep_Trfase_major"/>
</dbReference>
<dbReference type="GO" id="GO:0019441">
    <property type="term" value="P:L-tryptophan catabolic process to kynurenine"/>
    <property type="evidence" value="ECO:0007669"/>
    <property type="project" value="TreeGrafter"/>
</dbReference>
<evidence type="ECO:0000256" key="4">
    <source>
        <dbReference type="HAMAP-Rule" id="MF_03017"/>
    </source>
</evidence>
<feature type="binding site" evidence="4">
    <location>
        <begin position="147"/>
        <end position="150"/>
    </location>
    <ligand>
        <name>pyridoxal 5'-phosphate</name>
        <dbReference type="ChEBI" id="CHEBI:597326"/>
    </ligand>
</feature>
<dbReference type="GO" id="GO:0034354">
    <property type="term" value="P:'de novo' NAD+ biosynthetic process from L-tryptophan"/>
    <property type="evidence" value="ECO:0007669"/>
    <property type="project" value="UniProtKB-UniRule"/>
</dbReference>
<dbReference type="GO" id="GO:0030170">
    <property type="term" value="F:pyridoxal phosphate binding"/>
    <property type="evidence" value="ECO:0007669"/>
    <property type="project" value="UniProtKB-UniRule"/>
</dbReference>
<dbReference type="GO" id="GO:0019805">
    <property type="term" value="P:quinolinate biosynthetic process"/>
    <property type="evidence" value="ECO:0007669"/>
    <property type="project" value="UniProtKB-UniRule"/>
</dbReference>
<comment type="cofactor">
    <cofactor evidence="4 5">
        <name>pyridoxal 5'-phosphate</name>
        <dbReference type="ChEBI" id="CHEBI:597326"/>
    </cofactor>
</comment>
<dbReference type="InterPro" id="IPR015424">
    <property type="entry name" value="PyrdxlP-dep_Trfase"/>
</dbReference>